<dbReference type="AlphaFoldDB" id="A0A162UWQ0"/>
<dbReference type="Gene3D" id="2.60.40.1880">
    <property type="entry name" value="Invasion associated locus B (IalB) protein"/>
    <property type="match status" value="1"/>
</dbReference>
<feature type="chain" id="PRO_5015051764" evidence="1">
    <location>
        <begin position="19"/>
        <end position="213"/>
    </location>
</feature>
<dbReference type="GeneID" id="58264287"/>
<evidence type="ECO:0000313" key="2">
    <source>
        <dbReference type="EMBL" id="MBS7824200.1"/>
    </source>
</evidence>
<comment type="caution">
    <text evidence="2">The sequence shown here is derived from an EMBL/GenBank/DDBJ whole genome shotgun (WGS) entry which is preliminary data.</text>
</comment>
<dbReference type="Pfam" id="PF06776">
    <property type="entry name" value="IalB"/>
    <property type="match status" value="2"/>
</dbReference>
<reference evidence="2" key="1">
    <citation type="submission" date="2021-03" db="EMBL/GenBank/DDBJ databases">
        <title>Identification and antibiotic profiling of Wohlfahrtiimonas chitiniclastica, an underestimated human pathogen.</title>
        <authorList>
            <person name="Kopf A."/>
            <person name="Bunk B."/>
            <person name="Coldewey S."/>
            <person name="Gunzer F."/>
            <person name="Riedel T."/>
            <person name="Schroettner P."/>
        </authorList>
    </citation>
    <scope>NUCLEOTIDE SEQUENCE</scope>
    <source>
        <strain evidence="2">DSM 100917</strain>
    </source>
</reference>
<name>A0A162UWQ0_9GAMM</name>
<dbReference type="EMBL" id="JAGIBU010000002">
    <property type="protein sequence ID" value="MBS7824200.1"/>
    <property type="molecule type" value="Genomic_DNA"/>
</dbReference>
<dbReference type="Proteomes" id="UP000680020">
    <property type="component" value="Unassembled WGS sequence"/>
</dbReference>
<dbReference type="InterPro" id="IPR038696">
    <property type="entry name" value="IalB_sf"/>
</dbReference>
<keyword evidence="1" id="KW-0732">Signal</keyword>
<gene>
    <name evidence="2" type="ORF">J7561_03155</name>
</gene>
<feature type="signal peptide" evidence="1">
    <location>
        <begin position="1"/>
        <end position="18"/>
    </location>
</feature>
<accession>A0A162UWQ0</accession>
<evidence type="ECO:0000313" key="3">
    <source>
        <dbReference type="Proteomes" id="UP000680020"/>
    </source>
</evidence>
<dbReference type="RefSeq" id="WP_008315619.1">
    <property type="nucleotide sequence ID" value="NZ_CP115969.1"/>
</dbReference>
<protein>
    <submittedName>
        <fullName evidence="2">Invasion associated locus B family protein</fullName>
    </submittedName>
</protein>
<evidence type="ECO:0000256" key="1">
    <source>
        <dbReference type="SAM" id="SignalP"/>
    </source>
</evidence>
<sequence length="213" mass="23418">MFKKVLAASLLTSSLLVAANAQQGPDSIYKKKHQDWTVECFAAPNNAKECQMFQQITMVAPADAKLPKDQQRQVPILRTSVTLFDKQPVMIFAAPLDVQLSEGLQLRLNSNNNDGKIFITVKGQDDAGKAKDIDTDIAQINFERCSTFGCIAALPMDVDVSGKLMSKFQKGTNLFVNFTFDSNADKNSPAHIKAQVPLKGFTAAYDDLLEQSK</sequence>
<proteinExistence type="predicted"/>
<dbReference type="InterPro" id="IPR010642">
    <property type="entry name" value="Invasion_prot_B"/>
</dbReference>
<organism evidence="2 3">
    <name type="scientific">Wohlfahrtiimonas chitiniclastica</name>
    <dbReference type="NCBI Taxonomy" id="400946"/>
    <lineage>
        <taxon>Bacteria</taxon>
        <taxon>Pseudomonadati</taxon>
        <taxon>Pseudomonadota</taxon>
        <taxon>Gammaproteobacteria</taxon>
        <taxon>Cardiobacteriales</taxon>
        <taxon>Ignatzschineriaceae</taxon>
        <taxon>Wohlfahrtiimonas</taxon>
    </lineage>
</organism>